<gene>
    <name evidence="1" type="ORF">IFM89_027398</name>
</gene>
<dbReference type="PANTHER" id="PTHR47170">
    <property type="entry name" value="MALONYL-COA ACP TRANSACYLASE, ACP-BINDING"/>
    <property type="match status" value="1"/>
</dbReference>
<evidence type="ECO:0000313" key="1">
    <source>
        <dbReference type="EMBL" id="KAF9615972.1"/>
    </source>
</evidence>
<proteinExistence type="predicted"/>
<dbReference type="GO" id="GO:0016740">
    <property type="term" value="F:transferase activity"/>
    <property type="evidence" value="ECO:0007669"/>
    <property type="project" value="InterPro"/>
</dbReference>
<dbReference type="InterPro" id="IPR052760">
    <property type="entry name" value="Mitochondrial_malonyltrans"/>
</dbReference>
<evidence type="ECO:0000313" key="2">
    <source>
        <dbReference type="Proteomes" id="UP000631114"/>
    </source>
</evidence>
<dbReference type="PANTHER" id="PTHR47170:SF2">
    <property type="entry name" value="MALONYL-COA:ACP TRANSACYLASE (MAT) DOMAIN-CONTAINING PROTEIN"/>
    <property type="match status" value="1"/>
</dbReference>
<dbReference type="EMBL" id="JADFTS010000003">
    <property type="protein sequence ID" value="KAF9615972.1"/>
    <property type="molecule type" value="Genomic_DNA"/>
</dbReference>
<dbReference type="InterPro" id="IPR001227">
    <property type="entry name" value="Ac_transferase_dom_sf"/>
</dbReference>
<sequence length="156" mass="17359">MDEEKSSDQKFSMPGNYAVSGGLKGVETVEAKVRSHLKASIMMHPSCMPLLSDAPCCCWCFSYQIYEPSCLKIGSSLRAARNQNPQNASHIQRDAQPHADPATIKNILAQQVTSPVQWETTVKTLLTKGLAKVMSWALEGYSWHCERMDKVLSLRT</sequence>
<dbReference type="Gene3D" id="3.40.366.10">
    <property type="entry name" value="Malonyl-Coenzyme A Acyl Carrier Protein, domain 2"/>
    <property type="match status" value="1"/>
</dbReference>
<dbReference type="InterPro" id="IPR016035">
    <property type="entry name" value="Acyl_Trfase/lysoPLipase"/>
</dbReference>
<protein>
    <submittedName>
        <fullName evidence="1">Uncharacterized protein</fullName>
    </submittedName>
</protein>
<accession>A0A835IGF9</accession>
<reference evidence="1 2" key="1">
    <citation type="submission" date="2020-10" db="EMBL/GenBank/DDBJ databases">
        <title>The Coptis chinensis genome and diversification of protoberbering-type alkaloids.</title>
        <authorList>
            <person name="Wang B."/>
            <person name="Shu S."/>
            <person name="Song C."/>
            <person name="Liu Y."/>
        </authorList>
    </citation>
    <scope>NUCLEOTIDE SEQUENCE [LARGE SCALE GENOMIC DNA]</scope>
    <source>
        <strain evidence="1">HL-2020</strain>
        <tissue evidence="1">Leaf</tissue>
    </source>
</reference>
<comment type="caution">
    <text evidence="1">The sequence shown here is derived from an EMBL/GenBank/DDBJ whole genome shotgun (WGS) entry which is preliminary data.</text>
</comment>
<dbReference type="AlphaFoldDB" id="A0A835IGF9"/>
<dbReference type="Proteomes" id="UP000631114">
    <property type="component" value="Unassembled WGS sequence"/>
</dbReference>
<name>A0A835IGF9_9MAGN</name>
<dbReference type="OrthoDB" id="541883at2759"/>
<organism evidence="1 2">
    <name type="scientific">Coptis chinensis</name>
    <dbReference type="NCBI Taxonomy" id="261450"/>
    <lineage>
        <taxon>Eukaryota</taxon>
        <taxon>Viridiplantae</taxon>
        <taxon>Streptophyta</taxon>
        <taxon>Embryophyta</taxon>
        <taxon>Tracheophyta</taxon>
        <taxon>Spermatophyta</taxon>
        <taxon>Magnoliopsida</taxon>
        <taxon>Ranunculales</taxon>
        <taxon>Ranunculaceae</taxon>
        <taxon>Coptidoideae</taxon>
        <taxon>Coptis</taxon>
    </lineage>
</organism>
<dbReference type="SUPFAM" id="SSF52151">
    <property type="entry name" value="FabD/lysophospholipase-like"/>
    <property type="match status" value="1"/>
</dbReference>
<keyword evidence="2" id="KW-1185">Reference proteome</keyword>